<name>A0ABV5AVI3_9BACL</name>
<proteinExistence type="predicted"/>
<organism evidence="1 2">
    <name type="scientific">Paenibacillus enshidis</name>
    <dbReference type="NCBI Taxonomy" id="1458439"/>
    <lineage>
        <taxon>Bacteria</taxon>
        <taxon>Bacillati</taxon>
        <taxon>Bacillota</taxon>
        <taxon>Bacilli</taxon>
        <taxon>Bacillales</taxon>
        <taxon>Paenibacillaceae</taxon>
        <taxon>Paenibacillus</taxon>
    </lineage>
</organism>
<dbReference type="RefSeq" id="WP_375356374.1">
    <property type="nucleotide sequence ID" value="NZ_JBHHMI010000013.1"/>
</dbReference>
<dbReference type="Proteomes" id="UP001580346">
    <property type="component" value="Unassembled WGS sequence"/>
</dbReference>
<gene>
    <name evidence="1" type="ORF">ACE41H_15730</name>
</gene>
<accession>A0ABV5AVI3</accession>
<comment type="caution">
    <text evidence="1">The sequence shown here is derived from an EMBL/GenBank/DDBJ whole genome shotgun (WGS) entry which is preliminary data.</text>
</comment>
<evidence type="ECO:0000313" key="2">
    <source>
        <dbReference type="Proteomes" id="UP001580346"/>
    </source>
</evidence>
<dbReference type="EMBL" id="JBHHMI010000013">
    <property type="protein sequence ID" value="MFB5268217.1"/>
    <property type="molecule type" value="Genomic_DNA"/>
</dbReference>
<evidence type="ECO:0000313" key="1">
    <source>
        <dbReference type="EMBL" id="MFB5268217.1"/>
    </source>
</evidence>
<protein>
    <submittedName>
        <fullName evidence="1">Uncharacterized protein</fullName>
    </submittedName>
</protein>
<keyword evidence="2" id="KW-1185">Reference proteome</keyword>
<sequence length="200" mass="23130">MKTVEFSHKDIFIKVHVSLMVYEQQADGGELVFAVVIDIDSRVQALFAQFHHAKREDASFRLRHARAIGEQKKDEPGIRITSKGSYKHLSHREDDTFVTGIITKEQTMERIGDEYIVMVWDGELHEKVFWSIEQHYETPMLPEWIPYVLDQLSEQDKLKQLHVEDSDQDYPLLQAYKLTASEDDLDTIISMGLSSGAIHI</sequence>
<reference evidence="1 2" key="1">
    <citation type="submission" date="2024-09" db="EMBL/GenBank/DDBJ databases">
        <title>Paenibacillus zeirhizospherea sp. nov., isolated from surface of the maize (Zea mays) roots in a horticulture field, Hungary.</title>
        <authorList>
            <person name="Marton D."/>
            <person name="Farkas M."/>
            <person name="Bedics A."/>
            <person name="Toth E."/>
            <person name="Tancsics A."/>
            <person name="Boka K."/>
            <person name="Maroti G."/>
            <person name="Kriszt B."/>
            <person name="Cserhati M."/>
        </authorList>
    </citation>
    <scope>NUCLEOTIDE SEQUENCE [LARGE SCALE GENOMIC DNA]</scope>
    <source>
        <strain evidence="1 2">KCTC 33519</strain>
    </source>
</reference>